<feature type="compositionally biased region" description="Basic and acidic residues" evidence="1">
    <location>
        <begin position="154"/>
        <end position="164"/>
    </location>
</feature>
<feature type="compositionally biased region" description="Pro residues" evidence="1">
    <location>
        <begin position="90"/>
        <end position="100"/>
    </location>
</feature>
<dbReference type="InterPro" id="IPR031528">
    <property type="entry name" value="C4orf19"/>
</dbReference>
<dbReference type="Proteomes" id="UP000010556">
    <property type="component" value="Unassembled WGS sequence"/>
</dbReference>
<feature type="compositionally biased region" description="Basic and acidic residues" evidence="1">
    <location>
        <begin position="219"/>
        <end position="239"/>
    </location>
</feature>
<dbReference type="eggNOG" id="ENOG502S5D9">
    <property type="taxonomic scope" value="Eukaryota"/>
</dbReference>
<reference evidence="3" key="1">
    <citation type="journal article" date="2013" name="Science">
        <title>Comparative analysis of bat genomes provides insight into the evolution of flight and immunity.</title>
        <authorList>
            <person name="Zhang G."/>
            <person name="Cowled C."/>
            <person name="Shi Z."/>
            <person name="Huang Z."/>
            <person name="Bishop-Lilly K.A."/>
            <person name="Fang X."/>
            <person name="Wynne J.W."/>
            <person name="Xiong Z."/>
            <person name="Baker M.L."/>
            <person name="Zhao W."/>
            <person name="Tachedjian M."/>
            <person name="Zhu Y."/>
            <person name="Zhou P."/>
            <person name="Jiang X."/>
            <person name="Ng J."/>
            <person name="Yang L."/>
            <person name="Wu L."/>
            <person name="Xiao J."/>
            <person name="Feng Y."/>
            <person name="Chen Y."/>
            <person name="Sun X."/>
            <person name="Zhang Y."/>
            <person name="Marsh G.A."/>
            <person name="Crameri G."/>
            <person name="Broder C.C."/>
            <person name="Frey K.G."/>
            <person name="Wang L.F."/>
            <person name="Wang J."/>
        </authorList>
    </citation>
    <scope>NUCLEOTIDE SEQUENCE [LARGE SCALE GENOMIC DNA]</scope>
</reference>
<evidence type="ECO:0000313" key="3">
    <source>
        <dbReference type="Proteomes" id="UP000010556"/>
    </source>
</evidence>
<dbReference type="PANTHER" id="PTHR16106:SF3">
    <property type="entry name" value="CHROMOSOME 4 OPEN READING FRAME 19"/>
    <property type="match status" value="1"/>
</dbReference>
<gene>
    <name evidence="2" type="ORF">MDA_GLEAN10018641</name>
</gene>
<keyword evidence="3" id="KW-1185">Reference proteome</keyword>
<feature type="compositionally biased region" description="Pro residues" evidence="1">
    <location>
        <begin position="124"/>
        <end position="134"/>
    </location>
</feature>
<proteinExistence type="predicted"/>
<organism evidence="2 3">
    <name type="scientific">Myotis davidii</name>
    <name type="common">David's myotis</name>
    <dbReference type="NCBI Taxonomy" id="225400"/>
    <lineage>
        <taxon>Eukaryota</taxon>
        <taxon>Metazoa</taxon>
        <taxon>Chordata</taxon>
        <taxon>Craniata</taxon>
        <taxon>Vertebrata</taxon>
        <taxon>Euteleostomi</taxon>
        <taxon>Mammalia</taxon>
        <taxon>Eutheria</taxon>
        <taxon>Laurasiatheria</taxon>
        <taxon>Chiroptera</taxon>
        <taxon>Yangochiroptera</taxon>
        <taxon>Vespertilionidae</taxon>
        <taxon>Myotis</taxon>
    </lineage>
</organism>
<evidence type="ECO:0000313" key="2">
    <source>
        <dbReference type="EMBL" id="ELK33586.1"/>
    </source>
</evidence>
<dbReference type="PANTHER" id="PTHR16106">
    <property type="entry name" value="CHROMOSOME 4 OPEN READING FRAME 19"/>
    <property type="match status" value="1"/>
</dbReference>
<sequence>MAAPMWTQDGQQGRAVVGNQASKGGYLFDPVQVPSPGYVNEVSSCKLEEEDTVKLKDKQSSEVLVHKNDLQREGLRRTGSRSRRAGPQEPGRPPQGPHPPGDTGGEPCAEKTGGAVNGIGPAVALPPPGDPGPPQGGTGSWTSTANSVPPAHPFLERGGARETDCALPASGETGVVGNGDARVSSEAEGPTVDVPDHVPQIPAPDYPPHRGSAGDDVDHEEKEEVFQRHPEEERPEEVRPGAGEQGLNLPFSFPGKRRWDSLNGAVAAEVLSVHFKEEDPAPAAPVADGRNGWEDAHCTPGGASGEAEEEDAEVAEALAALEAATAGEDVDDVD</sequence>
<feature type="compositionally biased region" description="Basic and acidic residues" evidence="1">
    <location>
        <begin position="52"/>
        <end position="76"/>
    </location>
</feature>
<accession>L5M5E1</accession>
<name>L5M5E1_MYODS</name>
<feature type="region of interest" description="Disordered" evidence="1">
    <location>
        <begin position="47"/>
        <end position="250"/>
    </location>
</feature>
<feature type="region of interest" description="Disordered" evidence="1">
    <location>
        <begin position="277"/>
        <end position="313"/>
    </location>
</feature>
<evidence type="ECO:0000256" key="1">
    <source>
        <dbReference type="SAM" id="MobiDB-lite"/>
    </source>
</evidence>
<dbReference type="EMBL" id="KB104013">
    <property type="protein sequence ID" value="ELK33586.1"/>
    <property type="molecule type" value="Genomic_DNA"/>
</dbReference>
<dbReference type="AlphaFoldDB" id="L5M5E1"/>
<protein>
    <submittedName>
        <fullName evidence="2">Uncharacterized protein</fullName>
    </submittedName>
</protein>
<dbReference type="Pfam" id="PF15770">
    <property type="entry name" value="DUF4699"/>
    <property type="match status" value="1"/>
</dbReference>